<reference evidence="2 3" key="2">
    <citation type="journal article" date="2016" name="Int. J. Syst. Evol. Microbiol.">
        <title>Lutibacter profundi sp. nov., isolated from a deep-sea hydrothermal system on the Arctic Mid-Ocean Ridge and emended description of the genus Lutibacter.</title>
        <authorList>
            <person name="Le Moine Bauer S."/>
            <person name="Roalkvam I."/>
            <person name="Steen I.H."/>
            <person name="Dahle H."/>
        </authorList>
    </citation>
    <scope>NUCLEOTIDE SEQUENCE [LARGE SCALE GENOMIC DNA]</scope>
    <source>
        <strain evidence="2 3">LP1</strain>
    </source>
</reference>
<dbReference type="STRING" id="1622118.Lupro_03495"/>
<sequence length="148" mass="17709">MHLLNLPTYKFKIKNTKNKYTIFDIVRKKYVSLTPEEWVRQHFIHFLVKEKKYPISLIAIEKQLTINNLTKRTDILVFNVEGTPEIIVECKAPSIKITQHTFDQIARYNLKLNANYLIVSNGLKHYYCKMDFFKEEYVFLNSIPNYNE</sequence>
<feature type="domain" description="Type I restriction enzyme R protein N-terminal" evidence="1">
    <location>
        <begin position="35"/>
        <end position="144"/>
    </location>
</feature>
<keyword evidence="3" id="KW-1185">Reference proteome</keyword>
<proteinExistence type="predicted"/>
<name>A0A0X8G5G1_9FLAO</name>
<keyword evidence="2" id="KW-0540">Nuclease</keyword>
<dbReference type="PATRIC" id="fig|1622118.3.peg.741"/>
<dbReference type="AlphaFoldDB" id="A0A0X8G5G1"/>
<organism evidence="2 3">
    <name type="scientific">Lutibacter profundi</name>
    <dbReference type="NCBI Taxonomy" id="1622118"/>
    <lineage>
        <taxon>Bacteria</taxon>
        <taxon>Pseudomonadati</taxon>
        <taxon>Bacteroidota</taxon>
        <taxon>Flavobacteriia</taxon>
        <taxon>Flavobacteriales</taxon>
        <taxon>Flavobacteriaceae</taxon>
        <taxon>Lutibacter</taxon>
    </lineage>
</organism>
<protein>
    <submittedName>
        <fullName evidence="2">Restriction endonuclease subunit R</fullName>
    </submittedName>
</protein>
<accession>A0A0X8G5G1</accession>
<dbReference type="InterPro" id="IPR029464">
    <property type="entry name" value="HSDR_N"/>
</dbReference>
<reference evidence="3" key="1">
    <citation type="submission" date="2015-12" db="EMBL/GenBank/DDBJ databases">
        <title>Complete genome sequence of Lutibacter profundus strain LP1.</title>
        <authorList>
            <person name="Wissuwa J."/>
            <person name="Le Moine Bauer S."/>
            <person name="Stokke R."/>
            <person name="Dahle H."/>
            <person name="Steen I.H."/>
        </authorList>
    </citation>
    <scope>NUCLEOTIDE SEQUENCE [LARGE SCALE GENOMIC DNA]</scope>
    <source>
        <strain evidence="3">LP1</strain>
    </source>
</reference>
<keyword evidence="2" id="KW-0378">Hydrolase</keyword>
<dbReference type="GO" id="GO:0004519">
    <property type="term" value="F:endonuclease activity"/>
    <property type="evidence" value="ECO:0007669"/>
    <property type="project" value="UniProtKB-KW"/>
</dbReference>
<evidence type="ECO:0000313" key="3">
    <source>
        <dbReference type="Proteomes" id="UP000059672"/>
    </source>
</evidence>
<gene>
    <name evidence="2" type="ORF">Lupro_03495</name>
</gene>
<evidence type="ECO:0000259" key="1">
    <source>
        <dbReference type="Pfam" id="PF13588"/>
    </source>
</evidence>
<dbReference type="OrthoDB" id="9790377at2"/>
<evidence type="ECO:0000313" key="2">
    <source>
        <dbReference type="EMBL" id="AMC10369.1"/>
    </source>
</evidence>
<dbReference type="Pfam" id="PF13588">
    <property type="entry name" value="HSDR_N_2"/>
    <property type="match status" value="1"/>
</dbReference>
<keyword evidence="2" id="KW-0255">Endonuclease</keyword>
<dbReference type="RefSeq" id="WP_068206306.1">
    <property type="nucleotide sequence ID" value="NZ_CP013355.1"/>
</dbReference>
<dbReference type="EMBL" id="CP013355">
    <property type="protein sequence ID" value="AMC10369.1"/>
    <property type="molecule type" value="Genomic_DNA"/>
</dbReference>
<dbReference type="KEGG" id="lut:Lupro_03495"/>
<dbReference type="Proteomes" id="UP000059672">
    <property type="component" value="Chromosome"/>
</dbReference>